<dbReference type="SUPFAM" id="SSF47413">
    <property type="entry name" value="lambda repressor-like DNA-binding domains"/>
    <property type="match status" value="1"/>
</dbReference>
<feature type="region of interest" description="Disordered" evidence="1">
    <location>
        <begin position="78"/>
        <end position="105"/>
    </location>
</feature>
<dbReference type="Pfam" id="PF01381">
    <property type="entry name" value="HTH_3"/>
    <property type="match status" value="1"/>
</dbReference>
<evidence type="ECO:0000259" key="2">
    <source>
        <dbReference type="PROSITE" id="PS50943"/>
    </source>
</evidence>
<sequence>MNPSNYEKISDFLSDFMEEINISSSDFSKRLDVSPQYISQIMHDKKIPSEKILIKLSDIYHVQLNDLMQLRQKTKDILNHGNPTLPVDQTKGNEKTEESNEDNVSETNTLFSNQGMDTVHPEIKAVIEKLSSLSDDIQVKISDDISELINSHILNLIQKYSYRDVKEVLRKTYDNWKRIINSPGYEKEESVHFQEELEGYLELSTESLFFTLSSNEHFLYVTTRYQDRQLMDDLIKIVPGIKVTEYTNGNLGKTYKNAALFRVFIFNPATMVKEMKPLLSDHNLNINKITFEECHIEPFFKA</sequence>
<dbReference type="Proteomes" id="UP001597318">
    <property type="component" value="Unassembled WGS sequence"/>
</dbReference>
<organism evidence="3 4">
    <name type="scientific">Metabacillus endolithicus</name>
    <dbReference type="NCBI Taxonomy" id="1535204"/>
    <lineage>
        <taxon>Bacteria</taxon>
        <taxon>Bacillati</taxon>
        <taxon>Bacillota</taxon>
        <taxon>Bacilli</taxon>
        <taxon>Bacillales</taxon>
        <taxon>Bacillaceae</taxon>
        <taxon>Metabacillus</taxon>
    </lineage>
</organism>
<evidence type="ECO:0000256" key="1">
    <source>
        <dbReference type="SAM" id="MobiDB-lite"/>
    </source>
</evidence>
<gene>
    <name evidence="3" type="ORF">ACFSKK_15005</name>
</gene>
<dbReference type="Gene3D" id="1.10.260.40">
    <property type="entry name" value="lambda repressor-like DNA-binding domains"/>
    <property type="match status" value="1"/>
</dbReference>
<dbReference type="RefSeq" id="WP_247347034.1">
    <property type="nucleotide sequence ID" value="NZ_CP095550.1"/>
</dbReference>
<accession>A0ABW5BY60</accession>
<protein>
    <submittedName>
        <fullName evidence="3">Helix-turn-helix domain-containing protein</fullName>
    </submittedName>
</protein>
<evidence type="ECO:0000313" key="4">
    <source>
        <dbReference type="Proteomes" id="UP001597318"/>
    </source>
</evidence>
<dbReference type="InterPro" id="IPR001387">
    <property type="entry name" value="Cro/C1-type_HTH"/>
</dbReference>
<comment type="caution">
    <text evidence="3">The sequence shown here is derived from an EMBL/GenBank/DDBJ whole genome shotgun (WGS) entry which is preliminary data.</text>
</comment>
<dbReference type="CDD" id="cd00093">
    <property type="entry name" value="HTH_XRE"/>
    <property type="match status" value="1"/>
</dbReference>
<dbReference type="InterPro" id="IPR010982">
    <property type="entry name" value="Lambda_DNA-bd_dom_sf"/>
</dbReference>
<dbReference type="SMART" id="SM00530">
    <property type="entry name" value="HTH_XRE"/>
    <property type="match status" value="1"/>
</dbReference>
<reference evidence="4" key="1">
    <citation type="journal article" date="2019" name="Int. J. Syst. Evol. Microbiol.">
        <title>The Global Catalogue of Microorganisms (GCM) 10K type strain sequencing project: providing services to taxonomists for standard genome sequencing and annotation.</title>
        <authorList>
            <consortium name="The Broad Institute Genomics Platform"/>
            <consortium name="The Broad Institute Genome Sequencing Center for Infectious Disease"/>
            <person name="Wu L."/>
            <person name="Ma J."/>
        </authorList>
    </citation>
    <scope>NUCLEOTIDE SEQUENCE [LARGE SCALE GENOMIC DNA]</scope>
    <source>
        <strain evidence="4">CGMCC 1.15474</strain>
    </source>
</reference>
<dbReference type="EMBL" id="JBHUIK010000003">
    <property type="protein sequence ID" value="MFD2214997.1"/>
    <property type="molecule type" value="Genomic_DNA"/>
</dbReference>
<feature type="domain" description="HTH cro/C1-type" evidence="2">
    <location>
        <begin position="13"/>
        <end position="67"/>
    </location>
</feature>
<keyword evidence="4" id="KW-1185">Reference proteome</keyword>
<dbReference type="PROSITE" id="PS50943">
    <property type="entry name" value="HTH_CROC1"/>
    <property type="match status" value="1"/>
</dbReference>
<evidence type="ECO:0000313" key="3">
    <source>
        <dbReference type="EMBL" id="MFD2214997.1"/>
    </source>
</evidence>
<proteinExistence type="predicted"/>
<name>A0ABW5BY60_9BACI</name>